<dbReference type="Gene3D" id="2.120.10.30">
    <property type="entry name" value="TolB, C-terminal domain"/>
    <property type="match status" value="1"/>
</dbReference>
<accession>A0A385Z3D3</accession>
<dbReference type="InterPro" id="IPR051288">
    <property type="entry name" value="Serum_paraoxonase/arylesterase"/>
</dbReference>
<proteinExistence type="predicted"/>
<feature type="chain" id="PRO_5017197046" description="SMP-30/Gluconolactonase/LRE-like region domain-containing protein" evidence="1">
    <location>
        <begin position="23"/>
        <end position="357"/>
    </location>
</feature>
<dbReference type="EMBL" id="CP032419">
    <property type="protein sequence ID" value="AYC33000.1"/>
    <property type="molecule type" value="Genomic_DNA"/>
</dbReference>
<evidence type="ECO:0000259" key="2">
    <source>
        <dbReference type="Pfam" id="PF08450"/>
    </source>
</evidence>
<dbReference type="InterPro" id="IPR013658">
    <property type="entry name" value="SGL"/>
</dbReference>
<dbReference type="InterPro" id="IPR011042">
    <property type="entry name" value="6-blade_b-propeller_TolB-like"/>
</dbReference>
<dbReference type="Proteomes" id="UP000265560">
    <property type="component" value="Chromosome"/>
</dbReference>
<dbReference type="KEGG" id="pcav:D3880_11775"/>
<dbReference type="PANTHER" id="PTHR11799">
    <property type="entry name" value="PARAOXONASE"/>
    <property type="match status" value="1"/>
</dbReference>
<reference evidence="4" key="1">
    <citation type="submission" date="2018-09" db="EMBL/GenBank/DDBJ databases">
        <authorList>
            <person name="Zhu H."/>
        </authorList>
    </citation>
    <scope>NUCLEOTIDE SEQUENCE [LARGE SCALE GENOMIC DNA]</scope>
    <source>
        <strain evidence="4">K2W31S-8</strain>
    </source>
</reference>
<feature type="domain" description="SMP-30/Gluconolactonase/LRE-like region" evidence="2">
    <location>
        <begin position="117"/>
        <end position="284"/>
    </location>
</feature>
<sequence>MYKLASAFVGLTCLMASAITHAATPSCDAGSGYQPVCGIAPPEDLELSPDGRYLFMSITPGLAGQHKSRLRIMDLATQQARDLPLSVAPQAGWGEEGCAAPDKPLGAHGIHLSARVDGRQQLLVVNHNGREAIEFLELKPVDDGWAAVWRGCVEQQGLGRFNDVAATPAGGLVATVMFESTSMAPPLPLEQLLDGRDTGYLMTWAPGLPLAKVEGSDAPFPNGVQLSADGRQAWFAAWTAKEVRQFDLRQGRTLQRIALDFMPDNLGWTANGQLLAAGIEDPEVFRTCFKARDEHCASAFQVAAIDPERATAHVLFKAPPGLLAGASVALEVGTKLYVGAYTGDRLLKLDGALESAR</sequence>
<name>A0A385Z3D3_9PSED</name>
<organism evidence="3 4">
    <name type="scientific">Pseudomonas cavernae</name>
    <dbReference type="NCBI Taxonomy" id="2320867"/>
    <lineage>
        <taxon>Bacteria</taxon>
        <taxon>Pseudomonadati</taxon>
        <taxon>Pseudomonadota</taxon>
        <taxon>Gammaproteobacteria</taxon>
        <taxon>Pseudomonadales</taxon>
        <taxon>Pseudomonadaceae</taxon>
        <taxon>Pseudomonas</taxon>
    </lineage>
</organism>
<evidence type="ECO:0000256" key="1">
    <source>
        <dbReference type="SAM" id="SignalP"/>
    </source>
</evidence>
<keyword evidence="4" id="KW-1185">Reference proteome</keyword>
<dbReference type="Pfam" id="PF08450">
    <property type="entry name" value="SGL"/>
    <property type="match status" value="1"/>
</dbReference>
<dbReference type="SUPFAM" id="SSF63829">
    <property type="entry name" value="Calcium-dependent phosphotriesterase"/>
    <property type="match status" value="1"/>
</dbReference>
<evidence type="ECO:0000313" key="4">
    <source>
        <dbReference type="Proteomes" id="UP000265560"/>
    </source>
</evidence>
<dbReference type="OrthoDB" id="1158171at2"/>
<evidence type="ECO:0000313" key="3">
    <source>
        <dbReference type="EMBL" id="AYC33000.1"/>
    </source>
</evidence>
<gene>
    <name evidence="3" type="ORF">D3880_11775</name>
</gene>
<protein>
    <recommendedName>
        <fullName evidence="2">SMP-30/Gluconolactonase/LRE-like region domain-containing protein</fullName>
    </recommendedName>
</protein>
<feature type="signal peptide" evidence="1">
    <location>
        <begin position="1"/>
        <end position="22"/>
    </location>
</feature>
<dbReference type="PANTHER" id="PTHR11799:SF12">
    <property type="entry name" value="PARAOXONASE-RELATED"/>
    <property type="match status" value="1"/>
</dbReference>
<dbReference type="AlphaFoldDB" id="A0A385Z3D3"/>
<dbReference type="RefSeq" id="WP_119893619.1">
    <property type="nucleotide sequence ID" value="NZ_CP032419.1"/>
</dbReference>
<keyword evidence="1" id="KW-0732">Signal</keyword>